<dbReference type="InterPro" id="IPR001792">
    <property type="entry name" value="Acylphosphatase-like_dom"/>
</dbReference>
<reference evidence="10" key="1">
    <citation type="submission" date="2016-10" db="EMBL/GenBank/DDBJ databases">
        <authorList>
            <person name="de Groot N.N."/>
        </authorList>
    </citation>
    <scope>NUCLEOTIDE SEQUENCE [LARGE SCALE GENOMIC DNA]</scope>
    <source>
        <strain evidence="10">CPCC 202695</strain>
    </source>
</reference>
<dbReference type="Proteomes" id="UP000893823">
    <property type="component" value="Unassembled WGS sequence"/>
</dbReference>
<feature type="active site" evidence="5">
    <location>
        <position position="36"/>
    </location>
</feature>
<dbReference type="OrthoDB" id="3182027at2"/>
<evidence type="ECO:0000259" key="8">
    <source>
        <dbReference type="PROSITE" id="PS51160"/>
    </source>
</evidence>
<feature type="active site" evidence="5">
    <location>
        <position position="18"/>
    </location>
</feature>
<keyword evidence="5 9" id="KW-0378">Hydrolase</keyword>
<dbReference type="PANTHER" id="PTHR47268:SF4">
    <property type="entry name" value="ACYLPHOSPHATASE"/>
    <property type="match status" value="1"/>
</dbReference>
<dbReference type="GO" id="GO:0003998">
    <property type="term" value="F:acylphosphatase activity"/>
    <property type="evidence" value="ECO:0007669"/>
    <property type="project" value="UniProtKB-EC"/>
</dbReference>
<evidence type="ECO:0000313" key="11">
    <source>
        <dbReference type="Proteomes" id="UP000199482"/>
    </source>
</evidence>
<dbReference type="InterPro" id="IPR020456">
    <property type="entry name" value="Acylphosphatase"/>
</dbReference>
<accession>A0A1H1XD49</accession>
<dbReference type="Pfam" id="PF00708">
    <property type="entry name" value="Acylphosphatase"/>
    <property type="match status" value="1"/>
</dbReference>
<evidence type="ECO:0000313" key="12">
    <source>
        <dbReference type="Proteomes" id="UP000893823"/>
    </source>
</evidence>
<evidence type="ECO:0000256" key="7">
    <source>
        <dbReference type="SAM" id="MobiDB-lite"/>
    </source>
</evidence>
<dbReference type="EMBL" id="LT629755">
    <property type="protein sequence ID" value="SDT07092.1"/>
    <property type="molecule type" value="Genomic_DNA"/>
</dbReference>
<evidence type="ECO:0000256" key="1">
    <source>
        <dbReference type="ARBA" id="ARBA00005614"/>
    </source>
</evidence>
<dbReference type="AlphaFoldDB" id="A0A1H1XD49"/>
<dbReference type="STRING" id="589382.SAMN04489721_2451"/>
<dbReference type="InterPro" id="IPR036046">
    <property type="entry name" value="Acylphosphatase-like_dom_sf"/>
</dbReference>
<evidence type="ECO:0000256" key="4">
    <source>
        <dbReference type="ARBA" id="ARBA00047645"/>
    </source>
</evidence>
<feature type="region of interest" description="Disordered" evidence="7">
    <location>
        <begin position="68"/>
        <end position="89"/>
    </location>
</feature>
<dbReference type="SUPFAM" id="SSF54975">
    <property type="entry name" value="Acylphosphatase/BLUF domain-like"/>
    <property type="match status" value="1"/>
</dbReference>
<keyword evidence="12" id="KW-1185">Reference proteome</keyword>
<evidence type="ECO:0000256" key="3">
    <source>
        <dbReference type="ARBA" id="ARBA00015991"/>
    </source>
</evidence>
<dbReference type="EC" id="3.6.1.7" evidence="2 5"/>
<feature type="domain" description="Acylphosphatase-like" evidence="8">
    <location>
        <begin position="3"/>
        <end position="89"/>
    </location>
</feature>
<dbReference type="RefSeq" id="WP_092672794.1">
    <property type="nucleotide sequence ID" value="NZ_BMDN01000001.1"/>
</dbReference>
<name>A0A1H1XD49_9MICO</name>
<evidence type="ECO:0000313" key="9">
    <source>
        <dbReference type="EMBL" id="MCP2366384.1"/>
    </source>
</evidence>
<dbReference type="Gene3D" id="3.30.70.100">
    <property type="match status" value="1"/>
</dbReference>
<dbReference type="PRINTS" id="PR00112">
    <property type="entry name" value="ACYLPHPHTASE"/>
</dbReference>
<dbReference type="PROSITE" id="PS51160">
    <property type="entry name" value="ACYLPHOSPHATASE_3"/>
    <property type="match status" value="1"/>
</dbReference>
<protein>
    <recommendedName>
        <fullName evidence="3 5">acylphosphatase</fullName>
        <ecNumber evidence="2 5">3.6.1.7</ecNumber>
    </recommendedName>
</protein>
<dbReference type="EMBL" id="SODL02000001">
    <property type="protein sequence ID" value="MCP2366384.1"/>
    <property type="molecule type" value="Genomic_DNA"/>
</dbReference>
<reference evidence="11" key="2">
    <citation type="submission" date="2016-10" db="EMBL/GenBank/DDBJ databases">
        <authorList>
            <person name="Varghese N."/>
            <person name="Submissions S."/>
        </authorList>
    </citation>
    <scope>NUCLEOTIDE SEQUENCE [LARGE SCALE GENOMIC DNA]</scope>
    <source>
        <strain evidence="11">CPCC 202695</strain>
    </source>
</reference>
<evidence type="ECO:0000256" key="2">
    <source>
        <dbReference type="ARBA" id="ARBA00012150"/>
    </source>
</evidence>
<evidence type="ECO:0000313" key="10">
    <source>
        <dbReference type="EMBL" id="SDT07092.1"/>
    </source>
</evidence>
<sequence>MIRQRVIVHGRVQAVGFRYSALLEAKRLGVAGWIRNRSDGAVEAEIEGDESSVDAMLGWLDDGPPGADVTSISTTDLEPTGERGFRVTG</sequence>
<proteinExistence type="inferred from homology"/>
<comment type="similarity">
    <text evidence="1 6">Belongs to the acylphosphatase family.</text>
</comment>
<reference evidence="9" key="3">
    <citation type="submission" date="2022-06" db="EMBL/GenBank/DDBJ databases">
        <title>Genomic Encyclopedia of Type Strains, Phase III (KMG-III): the genomes of soil and plant-associated and newly described type strains.</title>
        <authorList>
            <person name="Whitman W."/>
        </authorList>
    </citation>
    <scope>NUCLEOTIDE SEQUENCE</scope>
    <source>
        <strain evidence="9">CPCC 202695</strain>
    </source>
</reference>
<evidence type="ECO:0000256" key="6">
    <source>
        <dbReference type="RuleBase" id="RU004168"/>
    </source>
</evidence>
<dbReference type="Proteomes" id="UP000199482">
    <property type="component" value="Chromosome I"/>
</dbReference>
<gene>
    <name evidence="9" type="ORF">BCL57_000526</name>
    <name evidence="10" type="ORF">SAMN04489721_2451</name>
</gene>
<organism evidence="10 11">
    <name type="scientific">Agromyces flavus</name>
    <dbReference type="NCBI Taxonomy" id="589382"/>
    <lineage>
        <taxon>Bacteria</taxon>
        <taxon>Bacillati</taxon>
        <taxon>Actinomycetota</taxon>
        <taxon>Actinomycetes</taxon>
        <taxon>Micrococcales</taxon>
        <taxon>Microbacteriaceae</taxon>
        <taxon>Agromyces</taxon>
    </lineage>
</organism>
<feature type="compositionally biased region" description="Basic and acidic residues" evidence="7">
    <location>
        <begin position="80"/>
        <end position="89"/>
    </location>
</feature>
<comment type="catalytic activity">
    <reaction evidence="4 5">
        <text>an acyl phosphate + H2O = a carboxylate + phosphate + H(+)</text>
        <dbReference type="Rhea" id="RHEA:14965"/>
        <dbReference type="ChEBI" id="CHEBI:15377"/>
        <dbReference type="ChEBI" id="CHEBI:15378"/>
        <dbReference type="ChEBI" id="CHEBI:29067"/>
        <dbReference type="ChEBI" id="CHEBI:43474"/>
        <dbReference type="ChEBI" id="CHEBI:59918"/>
        <dbReference type="EC" id="3.6.1.7"/>
    </reaction>
</comment>
<evidence type="ECO:0000256" key="5">
    <source>
        <dbReference type="PROSITE-ProRule" id="PRU00520"/>
    </source>
</evidence>
<dbReference type="PANTHER" id="PTHR47268">
    <property type="entry name" value="ACYLPHOSPHATASE"/>
    <property type="match status" value="1"/>
</dbReference>